<protein>
    <submittedName>
        <fullName evidence="1">Uncharacterized protein</fullName>
    </submittedName>
</protein>
<accession>A0A819D6A3</accession>
<comment type="caution">
    <text evidence="1">The sequence shown here is derived from an EMBL/GenBank/DDBJ whole genome shotgun (WGS) entry which is preliminary data.</text>
</comment>
<dbReference type="Proteomes" id="UP000663874">
    <property type="component" value="Unassembled WGS sequence"/>
</dbReference>
<evidence type="ECO:0000313" key="1">
    <source>
        <dbReference type="EMBL" id="CAF3830239.1"/>
    </source>
</evidence>
<proteinExistence type="predicted"/>
<sequence>MTPYERILNARGPTGFETEIANVPSWAKQNFSKEEATLIATLNITGLQSWPLPSFGFQYLLYDYTNSRARFDIKGWRLKQNETYMIQYKPKGAEADTPASHGYTMFNYNPDYPERTKNNCWYRTNPMKDAGPFPITWFADSLSFRQVQPWFPLPSNLINKGEEWIPEIQGYAVRYDSPEICNLRKSGIGQVPCLRYFEAPDRPVKTIEAHDSQGAYDPDEYLTTVYLSFTNDIPSEAEHLFDLPDQWPAYCGNENTGFNVEPSRSFVVTSDGQDNLKLTFQTLPVHAPSDQVKVEFKVQPNYFYNGTQYAEFITVVFDRANWQIPQQINMSFVDYGCCSYAITATGG</sequence>
<dbReference type="EMBL" id="CAJOBE010002563">
    <property type="protein sequence ID" value="CAF3830239.1"/>
    <property type="molecule type" value="Genomic_DNA"/>
</dbReference>
<evidence type="ECO:0000313" key="2">
    <source>
        <dbReference type="Proteomes" id="UP000663874"/>
    </source>
</evidence>
<reference evidence="1" key="1">
    <citation type="submission" date="2021-02" db="EMBL/GenBank/DDBJ databases">
        <authorList>
            <person name="Nowell W R."/>
        </authorList>
    </citation>
    <scope>NUCLEOTIDE SEQUENCE</scope>
</reference>
<organism evidence="1 2">
    <name type="scientific">Rotaria sordida</name>
    <dbReference type="NCBI Taxonomy" id="392033"/>
    <lineage>
        <taxon>Eukaryota</taxon>
        <taxon>Metazoa</taxon>
        <taxon>Spiralia</taxon>
        <taxon>Gnathifera</taxon>
        <taxon>Rotifera</taxon>
        <taxon>Eurotatoria</taxon>
        <taxon>Bdelloidea</taxon>
        <taxon>Philodinida</taxon>
        <taxon>Philodinidae</taxon>
        <taxon>Rotaria</taxon>
    </lineage>
</organism>
<gene>
    <name evidence="1" type="ORF">FNK824_LOCUS16708</name>
</gene>
<dbReference type="AlphaFoldDB" id="A0A819D6A3"/>
<name>A0A819D6A3_9BILA</name>